<comment type="caution">
    <text evidence="3">The sequence shown here is derived from an EMBL/GenBank/DDBJ whole genome shotgun (WGS) entry which is preliminary data.</text>
</comment>
<evidence type="ECO:0000313" key="3">
    <source>
        <dbReference type="EMBL" id="EGD54282.1"/>
    </source>
</evidence>
<dbReference type="OrthoDB" id="4733175at2"/>
<dbReference type="PROSITE" id="PS51257">
    <property type="entry name" value="PROKAR_LIPOPROTEIN"/>
    <property type="match status" value="1"/>
</dbReference>
<keyword evidence="2" id="KW-0732">Signal</keyword>
<organism evidence="3 4">
    <name type="scientific">Gordonia neofelifaecis NRRL B-59395</name>
    <dbReference type="NCBI Taxonomy" id="644548"/>
    <lineage>
        <taxon>Bacteria</taxon>
        <taxon>Bacillati</taxon>
        <taxon>Actinomycetota</taxon>
        <taxon>Actinomycetes</taxon>
        <taxon>Mycobacteriales</taxon>
        <taxon>Gordoniaceae</taxon>
        <taxon>Gordonia</taxon>
    </lineage>
</organism>
<feature type="signal peptide" evidence="2">
    <location>
        <begin position="1"/>
        <end position="24"/>
    </location>
</feature>
<evidence type="ECO:0008006" key="5">
    <source>
        <dbReference type="Google" id="ProtNLM"/>
    </source>
</evidence>
<reference evidence="3 4" key="1">
    <citation type="journal article" date="2011" name="J. Bacteriol.">
        <title>Draft Genome Sequence of Gordonia neofelifaecis NRRL B-59395, a Cholesterol-Degrading Actinomycete.</title>
        <authorList>
            <person name="Ge F."/>
            <person name="Li W."/>
            <person name="Chen G."/>
            <person name="Liu Y."/>
            <person name="Zhang G."/>
            <person name="Yong B."/>
            <person name="Wang Q."/>
            <person name="Wang N."/>
            <person name="Huang Z."/>
            <person name="Li W."/>
            <person name="Wang J."/>
            <person name="Wu C."/>
            <person name="Xie Q."/>
            <person name="Liu G."/>
        </authorList>
    </citation>
    <scope>NUCLEOTIDE SEQUENCE [LARGE SCALE GENOMIC DNA]</scope>
    <source>
        <strain evidence="3 4">NRRL B-59395</strain>
    </source>
</reference>
<accession>F1YM31</accession>
<evidence type="ECO:0000256" key="2">
    <source>
        <dbReference type="SAM" id="SignalP"/>
    </source>
</evidence>
<sequence>MPGRRLPRIVVLLCAGGAALTGCDAVPSPFAQTVPPPSIRLDDADARVTELVEQVSGRPSTTSIDAATRLGCNTGDAGESVGPPYRIRKEWMVDDPDGALVSATLTRAAGLTRQDFHRQPWTRPDPEPPGSATYRDAVDYAVTVRAATLPSGKYVLSVVATSPCAA</sequence>
<feature type="region of interest" description="Disordered" evidence="1">
    <location>
        <begin position="56"/>
        <end position="81"/>
    </location>
</feature>
<dbReference type="AlphaFoldDB" id="F1YM31"/>
<evidence type="ECO:0000256" key="1">
    <source>
        <dbReference type="SAM" id="MobiDB-lite"/>
    </source>
</evidence>
<evidence type="ECO:0000313" key="4">
    <source>
        <dbReference type="Proteomes" id="UP000035065"/>
    </source>
</evidence>
<feature type="chain" id="PRO_5038541593" description="Lipoprotein" evidence="2">
    <location>
        <begin position="25"/>
        <end position="166"/>
    </location>
</feature>
<dbReference type="STRING" id="644548.SCNU_14876"/>
<name>F1YM31_9ACTN</name>
<protein>
    <recommendedName>
        <fullName evidence="5">Lipoprotein</fullName>
    </recommendedName>
</protein>
<keyword evidence="4" id="KW-1185">Reference proteome</keyword>
<dbReference type="RefSeq" id="WP_009680173.1">
    <property type="nucleotide sequence ID" value="NZ_AEUD01000013.1"/>
</dbReference>
<dbReference type="EMBL" id="AEUD01000013">
    <property type="protein sequence ID" value="EGD54282.1"/>
    <property type="molecule type" value="Genomic_DNA"/>
</dbReference>
<feature type="region of interest" description="Disordered" evidence="1">
    <location>
        <begin position="114"/>
        <end position="133"/>
    </location>
</feature>
<proteinExistence type="predicted"/>
<gene>
    <name evidence="3" type="ORF">SCNU_14876</name>
</gene>
<dbReference type="Proteomes" id="UP000035065">
    <property type="component" value="Unassembled WGS sequence"/>
</dbReference>